<name>A0A162LI75_9PROT</name>
<gene>
    <name evidence="1" type="ORF">AUP44_24150</name>
</gene>
<reference evidence="1 2" key="1">
    <citation type="submission" date="2015-12" db="EMBL/GenBank/DDBJ databases">
        <title>Genome sequence of Tistrella mobilis MCCC 1A02139.</title>
        <authorList>
            <person name="Lu L."/>
            <person name="Lai Q."/>
            <person name="Shao Z."/>
            <person name="Qian P."/>
        </authorList>
    </citation>
    <scope>NUCLEOTIDE SEQUENCE [LARGE SCALE GENOMIC DNA]</scope>
    <source>
        <strain evidence="1 2">MCCC 1A02139</strain>
    </source>
</reference>
<evidence type="ECO:0008006" key="3">
    <source>
        <dbReference type="Google" id="ProtNLM"/>
    </source>
</evidence>
<organism evidence="1 2">
    <name type="scientific">Tistrella mobilis</name>
    <dbReference type="NCBI Taxonomy" id="171437"/>
    <lineage>
        <taxon>Bacteria</taxon>
        <taxon>Pseudomonadati</taxon>
        <taxon>Pseudomonadota</taxon>
        <taxon>Alphaproteobacteria</taxon>
        <taxon>Geminicoccales</taxon>
        <taxon>Geminicoccaceae</taxon>
        <taxon>Tistrella</taxon>
    </lineage>
</organism>
<evidence type="ECO:0000313" key="2">
    <source>
        <dbReference type="Proteomes" id="UP000075787"/>
    </source>
</evidence>
<accession>A0A162LI75</accession>
<protein>
    <recommendedName>
        <fullName evidence="3">Growth inhibitor PemK</fullName>
    </recommendedName>
</protein>
<sequence length="145" mass="16318">MRAPDPTPGLVVRYSFLWWSEHRAGREEGVKDRPCAVVLVSLDEDGLKQVTVLPITHSPPGDPGAALELPAETKQRLGLDGLRSWIVLDEVNRFIWPGPDLVPRVRGDMSTVAYGHLPRALMLELRRRIGVLAKARRLRTVRRTE</sequence>
<dbReference type="AlphaFoldDB" id="A0A162LI75"/>
<dbReference type="Proteomes" id="UP000075787">
    <property type="component" value="Unassembled WGS sequence"/>
</dbReference>
<dbReference type="OrthoDB" id="7432864at2"/>
<proteinExistence type="predicted"/>
<evidence type="ECO:0000313" key="1">
    <source>
        <dbReference type="EMBL" id="KYO55114.1"/>
    </source>
</evidence>
<dbReference type="EMBL" id="LPZR01000071">
    <property type="protein sequence ID" value="KYO55114.1"/>
    <property type="molecule type" value="Genomic_DNA"/>
</dbReference>
<comment type="caution">
    <text evidence="1">The sequence shown here is derived from an EMBL/GenBank/DDBJ whole genome shotgun (WGS) entry which is preliminary data.</text>
</comment>